<feature type="region of interest" description="Disordered" evidence="1">
    <location>
        <begin position="1"/>
        <end position="27"/>
    </location>
</feature>
<dbReference type="STRING" id="1077348.A0A2G8RY99"/>
<evidence type="ECO:0000313" key="3">
    <source>
        <dbReference type="Proteomes" id="UP000230002"/>
    </source>
</evidence>
<evidence type="ECO:0008006" key="4">
    <source>
        <dbReference type="Google" id="ProtNLM"/>
    </source>
</evidence>
<dbReference type="Proteomes" id="UP000230002">
    <property type="component" value="Unassembled WGS sequence"/>
</dbReference>
<dbReference type="OrthoDB" id="3036049at2759"/>
<dbReference type="EMBL" id="AYKW01000045">
    <property type="protein sequence ID" value="PIL26490.1"/>
    <property type="molecule type" value="Genomic_DNA"/>
</dbReference>
<reference evidence="2 3" key="1">
    <citation type="journal article" date="2015" name="Sci. Rep.">
        <title>Chromosome-level genome map provides insights into diverse defense mechanisms in the medicinal fungus Ganoderma sinense.</title>
        <authorList>
            <person name="Zhu Y."/>
            <person name="Xu J."/>
            <person name="Sun C."/>
            <person name="Zhou S."/>
            <person name="Xu H."/>
            <person name="Nelson D.R."/>
            <person name="Qian J."/>
            <person name="Song J."/>
            <person name="Luo H."/>
            <person name="Xiang L."/>
            <person name="Li Y."/>
            <person name="Xu Z."/>
            <person name="Ji A."/>
            <person name="Wang L."/>
            <person name="Lu S."/>
            <person name="Hayward A."/>
            <person name="Sun W."/>
            <person name="Li X."/>
            <person name="Schwartz D.C."/>
            <person name="Wang Y."/>
            <person name="Chen S."/>
        </authorList>
    </citation>
    <scope>NUCLEOTIDE SEQUENCE [LARGE SCALE GENOMIC DNA]</scope>
    <source>
        <strain evidence="2 3">ZZ0214-1</strain>
    </source>
</reference>
<dbReference type="AlphaFoldDB" id="A0A2G8RY99"/>
<gene>
    <name evidence="2" type="ORF">GSI_12248</name>
</gene>
<protein>
    <recommendedName>
        <fullName evidence="4">BTB domain-containing protein</fullName>
    </recommendedName>
</protein>
<dbReference type="Gene3D" id="3.30.710.10">
    <property type="entry name" value="Potassium Channel Kv1.1, Chain A"/>
    <property type="match status" value="1"/>
</dbReference>
<sequence>MSSSDTSPRPSKRARHSLDQGSSPLHASSSPFSLTNLKHHPEFWFDDGNIVLVAQHTGFRIYRGLLAAQSTVFADMFASATSAANEVLEGCPVVHLTDPEDDLVYLLRILLPTSPTCYRTPDPEIIHSFDEIFGVVRLAHKYHIQPIEDQELRSLQEYWLTSDFDVFFGPSKSHIDMEPVHYIGAVNLARLTDTPLMLPLALYQCCYLGSELLDGWIREDDTVEYLSPEDVRRCFDARIALTCQESFLVSRLFDVIHPQRCKARGRCAPIVAALSYTSMREQPSPVVHALWEWSPTLVGLQGLCEGCVQVLHERDKEQRRRIWDALPRILGITVEGWGKPSEGAGNAA</sequence>
<comment type="caution">
    <text evidence="2">The sequence shown here is derived from an EMBL/GenBank/DDBJ whole genome shotgun (WGS) entry which is preliminary data.</text>
</comment>
<keyword evidence="3" id="KW-1185">Reference proteome</keyword>
<proteinExistence type="predicted"/>
<evidence type="ECO:0000256" key="1">
    <source>
        <dbReference type="SAM" id="MobiDB-lite"/>
    </source>
</evidence>
<dbReference type="InterPro" id="IPR011333">
    <property type="entry name" value="SKP1/BTB/POZ_sf"/>
</dbReference>
<evidence type="ECO:0000313" key="2">
    <source>
        <dbReference type="EMBL" id="PIL26490.1"/>
    </source>
</evidence>
<accession>A0A2G8RY99</accession>
<name>A0A2G8RY99_9APHY</name>
<organism evidence="2 3">
    <name type="scientific">Ganoderma sinense ZZ0214-1</name>
    <dbReference type="NCBI Taxonomy" id="1077348"/>
    <lineage>
        <taxon>Eukaryota</taxon>
        <taxon>Fungi</taxon>
        <taxon>Dikarya</taxon>
        <taxon>Basidiomycota</taxon>
        <taxon>Agaricomycotina</taxon>
        <taxon>Agaricomycetes</taxon>
        <taxon>Polyporales</taxon>
        <taxon>Polyporaceae</taxon>
        <taxon>Ganoderma</taxon>
    </lineage>
</organism>